<dbReference type="STRING" id="8090.ENSORLP00000040124"/>
<dbReference type="CDD" id="cd16990">
    <property type="entry name" value="ENTH_Epsin"/>
    <property type="match status" value="1"/>
</dbReference>
<dbReference type="Bgee" id="ENSORLG00000007197">
    <property type="expression patterns" value="Expressed in gastrula and 14 other cell types or tissues"/>
</dbReference>
<dbReference type="InterPro" id="IPR013809">
    <property type="entry name" value="ENTH"/>
</dbReference>
<keyword evidence="5" id="KW-0677">Repeat</keyword>
<gene>
    <name evidence="9" type="primary">epn3a</name>
</gene>
<dbReference type="PANTHER" id="PTHR12276:SF112">
    <property type="entry name" value="EPSIN 3A-RELATED"/>
    <property type="match status" value="1"/>
</dbReference>
<evidence type="ECO:0000313" key="9">
    <source>
        <dbReference type="Ensembl" id="ENSORLP00000040124.1"/>
    </source>
</evidence>
<dbReference type="SUPFAM" id="SSF48464">
    <property type="entry name" value="ENTH/VHS domain"/>
    <property type="match status" value="1"/>
</dbReference>
<dbReference type="CTD" id="794862"/>
<dbReference type="GO" id="GO:0030276">
    <property type="term" value="F:clathrin binding"/>
    <property type="evidence" value="ECO:0000318"/>
    <property type="project" value="GO_Central"/>
</dbReference>
<feature type="region of interest" description="Disordered" evidence="7">
    <location>
        <begin position="141"/>
        <end position="450"/>
    </location>
</feature>
<dbReference type="Pfam" id="PF01417">
    <property type="entry name" value="ENTH"/>
    <property type="match status" value="1"/>
</dbReference>
<protein>
    <submittedName>
        <fullName evidence="9">Epsin 3a</fullName>
    </submittedName>
</protein>
<keyword evidence="10" id="KW-1185">Reference proteome</keyword>
<comment type="subcellular location">
    <subcellularLocation>
        <location evidence="1">Cytoplasm</location>
    </subcellularLocation>
</comment>
<dbReference type="PROSITE" id="PS50942">
    <property type="entry name" value="ENTH"/>
    <property type="match status" value="1"/>
</dbReference>
<dbReference type="InParanoid" id="A0A3B3I8B7"/>
<feature type="compositionally biased region" description="Polar residues" evidence="7">
    <location>
        <begin position="242"/>
        <end position="251"/>
    </location>
</feature>
<evidence type="ECO:0000256" key="5">
    <source>
        <dbReference type="ARBA" id="ARBA00022737"/>
    </source>
</evidence>
<dbReference type="AlphaFoldDB" id="A0A3B3I8B7"/>
<feature type="region of interest" description="Disordered" evidence="7">
    <location>
        <begin position="501"/>
        <end position="600"/>
    </location>
</feature>
<dbReference type="InterPro" id="IPR003903">
    <property type="entry name" value="UIM_dom"/>
</dbReference>
<name>A0A3B3I8B7_ORYLA</name>
<dbReference type="InterPro" id="IPR008942">
    <property type="entry name" value="ENTH_VHS"/>
</dbReference>
<dbReference type="GO" id="GO:0005768">
    <property type="term" value="C:endosome"/>
    <property type="evidence" value="ECO:0000318"/>
    <property type="project" value="GO_Central"/>
</dbReference>
<keyword evidence="6" id="KW-0446">Lipid-binding</keyword>
<evidence type="ECO:0000313" key="10">
    <source>
        <dbReference type="Proteomes" id="UP000001038"/>
    </source>
</evidence>
<feature type="domain" description="ENTH" evidence="8">
    <location>
        <begin position="12"/>
        <end position="144"/>
    </location>
</feature>
<evidence type="ECO:0000256" key="1">
    <source>
        <dbReference type="ARBA" id="ARBA00004496"/>
    </source>
</evidence>
<reference evidence="9" key="2">
    <citation type="submission" date="2025-08" db="UniProtKB">
        <authorList>
            <consortium name="Ensembl"/>
        </authorList>
    </citation>
    <scope>IDENTIFICATION</scope>
    <source>
        <strain evidence="9">Hd-rR</strain>
    </source>
</reference>
<feature type="compositionally biased region" description="Polar residues" evidence="7">
    <location>
        <begin position="210"/>
        <end position="226"/>
    </location>
</feature>
<evidence type="ECO:0000256" key="6">
    <source>
        <dbReference type="ARBA" id="ARBA00023121"/>
    </source>
</evidence>
<feature type="compositionally biased region" description="Low complexity" evidence="7">
    <location>
        <begin position="528"/>
        <end position="548"/>
    </location>
</feature>
<feature type="compositionally biased region" description="Polar residues" evidence="7">
    <location>
        <begin position="504"/>
        <end position="527"/>
    </location>
</feature>
<feature type="compositionally biased region" description="Basic and acidic residues" evidence="7">
    <location>
        <begin position="269"/>
        <end position="299"/>
    </location>
</feature>
<feature type="compositionally biased region" description="Polar residues" evidence="7">
    <location>
        <begin position="549"/>
        <end position="566"/>
    </location>
</feature>
<accession>A0A3B3I8B7</accession>
<evidence type="ECO:0000256" key="3">
    <source>
        <dbReference type="ARBA" id="ARBA00022490"/>
    </source>
</evidence>
<evidence type="ECO:0000256" key="4">
    <source>
        <dbReference type="ARBA" id="ARBA00022553"/>
    </source>
</evidence>
<dbReference type="OrthoDB" id="4033880at2759"/>
<evidence type="ECO:0000259" key="8">
    <source>
        <dbReference type="PROSITE" id="PS50942"/>
    </source>
</evidence>
<feature type="compositionally biased region" description="Basic residues" evidence="7">
    <location>
        <begin position="142"/>
        <end position="152"/>
    </location>
</feature>
<dbReference type="GeneID" id="101168623"/>
<dbReference type="Ensembl" id="ENSORLT00000029902.1">
    <property type="protein sequence ID" value="ENSORLP00000040124.1"/>
    <property type="gene ID" value="ENSORLG00000007197.2"/>
</dbReference>
<dbReference type="GO" id="GO:0006897">
    <property type="term" value="P:endocytosis"/>
    <property type="evidence" value="ECO:0000318"/>
    <property type="project" value="GO_Central"/>
</dbReference>
<feature type="compositionally biased region" description="Polar residues" evidence="7">
    <location>
        <begin position="581"/>
        <end position="600"/>
    </location>
</feature>
<feature type="compositionally biased region" description="Low complexity" evidence="7">
    <location>
        <begin position="157"/>
        <end position="175"/>
    </location>
</feature>
<feature type="compositionally biased region" description="Pro residues" evidence="7">
    <location>
        <begin position="357"/>
        <end position="373"/>
    </location>
</feature>
<reference evidence="9" key="3">
    <citation type="submission" date="2025-09" db="UniProtKB">
        <authorList>
            <consortium name="Ensembl"/>
        </authorList>
    </citation>
    <scope>IDENTIFICATION</scope>
    <source>
        <strain evidence="9">Hd-rR</strain>
    </source>
</reference>
<feature type="compositionally biased region" description="Low complexity" evidence="7">
    <location>
        <begin position="374"/>
        <end position="389"/>
    </location>
</feature>
<dbReference type="SMART" id="SM00273">
    <property type="entry name" value="ENTH"/>
    <property type="match status" value="1"/>
</dbReference>
<dbReference type="GO" id="GO:0030125">
    <property type="term" value="C:clathrin vesicle coat"/>
    <property type="evidence" value="ECO:0000318"/>
    <property type="project" value="GO_Central"/>
</dbReference>
<keyword evidence="3" id="KW-0963">Cytoplasm</keyword>
<reference evidence="9 10" key="1">
    <citation type="journal article" date="2007" name="Nature">
        <title>The medaka draft genome and insights into vertebrate genome evolution.</title>
        <authorList>
            <person name="Kasahara M."/>
            <person name="Naruse K."/>
            <person name="Sasaki S."/>
            <person name="Nakatani Y."/>
            <person name="Qu W."/>
            <person name="Ahsan B."/>
            <person name="Yamada T."/>
            <person name="Nagayasu Y."/>
            <person name="Doi K."/>
            <person name="Kasai Y."/>
            <person name="Jindo T."/>
            <person name="Kobayashi D."/>
            <person name="Shimada A."/>
            <person name="Toyoda A."/>
            <person name="Kuroki Y."/>
            <person name="Fujiyama A."/>
            <person name="Sasaki T."/>
            <person name="Shimizu A."/>
            <person name="Asakawa S."/>
            <person name="Shimizu N."/>
            <person name="Hashimoto S."/>
            <person name="Yang J."/>
            <person name="Lee Y."/>
            <person name="Matsushima K."/>
            <person name="Sugano S."/>
            <person name="Sakaizumi M."/>
            <person name="Narita T."/>
            <person name="Ohishi K."/>
            <person name="Haga S."/>
            <person name="Ohta F."/>
            <person name="Nomoto H."/>
            <person name="Nogata K."/>
            <person name="Morishita T."/>
            <person name="Endo T."/>
            <person name="Shin-I T."/>
            <person name="Takeda H."/>
            <person name="Morishita S."/>
            <person name="Kohara Y."/>
        </authorList>
    </citation>
    <scope>NUCLEOTIDE SEQUENCE [LARGE SCALE GENOMIC DNA]</scope>
    <source>
        <strain evidence="9 10">Hd-rR</strain>
    </source>
</reference>
<dbReference type="Proteomes" id="UP000001038">
    <property type="component" value="Chromosome 8"/>
</dbReference>
<evidence type="ECO:0000256" key="2">
    <source>
        <dbReference type="ARBA" id="ARBA00010130"/>
    </source>
</evidence>
<dbReference type="Gene3D" id="1.25.40.90">
    <property type="match status" value="1"/>
</dbReference>
<organism evidence="9 10">
    <name type="scientific">Oryzias latipes</name>
    <name type="common">Japanese rice fish</name>
    <name type="synonym">Japanese killifish</name>
    <dbReference type="NCBI Taxonomy" id="8090"/>
    <lineage>
        <taxon>Eukaryota</taxon>
        <taxon>Metazoa</taxon>
        <taxon>Chordata</taxon>
        <taxon>Craniata</taxon>
        <taxon>Vertebrata</taxon>
        <taxon>Euteleostomi</taxon>
        <taxon>Actinopterygii</taxon>
        <taxon>Neopterygii</taxon>
        <taxon>Teleostei</taxon>
        <taxon>Neoteleostei</taxon>
        <taxon>Acanthomorphata</taxon>
        <taxon>Ovalentaria</taxon>
        <taxon>Atherinomorphae</taxon>
        <taxon>Beloniformes</taxon>
        <taxon>Adrianichthyidae</taxon>
        <taxon>Oryziinae</taxon>
        <taxon>Oryzias</taxon>
    </lineage>
</organism>
<dbReference type="GO" id="GO:0005886">
    <property type="term" value="C:plasma membrane"/>
    <property type="evidence" value="ECO:0000318"/>
    <property type="project" value="GO_Central"/>
</dbReference>
<dbReference type="FunCoup" id="A0A3B3I8B7">
    <property type="interactions" value="211"/>
</dbReference>
<dbReference type="GO" id="GO:0005543">
    <property type="term" value="F:phospholipid binding"/>
    <property type="evidence" value="ECO:0000318"/>
    <property type="project" value="GO_Central"/>
</dbReference>
<dbReference type="GeneTree" id="ENSGT00940000158217"/>
<sequence length="600" mass="65728">MQTSSIRRQMKNAVHSYTDAEIKVREATCNDPWGPPVSLMSEISDLTFNVVAFADIMRIIWKRLNDNGKNWRHVFKALVLLEHLVKTGSERVVKACKENIHSIQTLKDFQYIDRDGHDQGATVREKAKRLASLLRDEEKLKKERSHALKSKSRVAGLPSPLDRSMSSSSFDSDLPPSYPSTPSRLPSEIEKALPTSAEEEERQLKLAIALSQQDNNKLPQEQTQPAQRAPSIQPAQRAPSIQPAQRAQVQVSPDLDEDTQLKLALSLSQEEHQQEERRRREEDLKLQKVLEESKRDADQPKSAFMDLVDVFAQPVDPPPSDYKWKSPLQAAASAAGTDPWDSLDGPSIPRSDASWMVPPPSYSPPPPWEPPTKPWDAPQSSVSKPSFSSKDWDIPTNAASSLDAKVKKGSLKENPPRSASPSDGDLFDEAMDGGHFSANGRGEGSPDLFDLTKLGESLADSTPRKCKTPEQFLGPTAATLVDLDNLIPINSMAMPSNPFMSAPSAPSSINPFQAEQPKLTLSQMGTGSTAAAPTAPSLSFSPSLPLSLNNQGATIPSSFTHPTQPSLDMPRTLPEPLLPFSSPNPQGLQAAQSTQNPFLD</sequence>
<feature type="compositionally biased region" description="Basic and acidic residues" evidence="7">
    <location>
        <begin position="404"/>
        <end position="415"/>
    </location>
</feature>
<dbReference type="FunFam" id="1.25.40.90:FF:000002">
    <property type="entry name" value="epsin-2 isoform X1"/>
    <property type="match status" value="1"/>
</dbReference>
<evidence type="ECO:0000256" key="7">
    <source>
        <dbReference type="SAM" id="MobiDB-lite"/>
    </source>
</evidence>
<comment type="similarity">
    <text evidence="2">Belongs to the epsin family.</text>
</comment>
<dbReference type="PANTHER" id="PTHR12276">
    <property type="entry name" value="EPSIN/ENT-RELATED"/>
    <property type="match status" value="1"/>
</dbReference>
<dbReference type="SMART" id="SM00726">
    <property type="entry name" value="UIM"/>
    <property type="match status" value="3"/>
</dbReference>
<proteinExistence type="inferred from homology"/>
<keyword evidence="4" id="KW-0597">Phosphoprotein</keyword>